<accession>A0A7I7NWT9</accession>
<dbReference type="Proteomes" id="UP000466632">
    <property type="component" value="Chromosome"/>
</dbReference>
<dbReference type="KEGG" id="mseo:MSEO_15400"/>
<keyword evidence="2" id="KW-1185">Reference proteome</keyword>
<organism evidence="1 2">
    <name type="scientific">Mycobacterium seoulense</name>
    <dbReference type="NCBI Taxonomy" id="386911"/>
    <lineage>
        <taxon>Bacteria</taxon>
        <taxon>Bacillati</taxon>
        <taxon>Actinomycetota</taxon>
        <taxon>Actinomycetes</taxon>
        <taxon>Mycobacteriales</taxon>
        <taxon>Mycobacteriaceae</taxon>
        <taxon>Mycobacterium</taxon>
    </lineage>
</organism>
<sequence length="73" mass="7657">MTVGIPTQCVGCGAPLHAHNLTKLCAECKLIARNRRLSGQPADTANPVTHTEAVANVTTVLGGRIIHEGEQLT</sequence>
<evidence type="ECO:0000313" key="2">
    <source>
        <dbReference type="Proteomes" id="UP000466632"/>
    </source>
</evidence>
<dbReference type="EMBL" id="AP022582">
    <property type="protein sequence ID" value="BBY01041.1"/>
    <property type="molecule type" value="Genomic_DNA"/>
</dbReference>
<name>A0A7I7NWT9_9MYCO</name>
<gene>
    <name evidence="1" type="ORF">MSEO_15400</name>
</gene>
<proteinExistence type="predicted"/>
<dbReference type="AlphaFoldDB" id="A0A7I7NWT9"/>
<protein>
    <submittedName>
        <fullName evidence="1">Uncharacterized protein</fullName>
    </submittedName>
</protein>
<dbReference type="RefSeq" id="WP_163678138.1">
    <property type="nucleotide sequence ID" value="NZ_AP022582.1"/>
</dbReference>
<evidence type="ECO:0000313" key="1">
    <source>
        <dbReference type="EMBL" id="BBY01041.1"/>
    </source>
</evidence>
<reference evidence="1 2" key="1">
    <citation type="journal article" date="2019" name="Emerg. Microbes Infect.">
        <title>Comprehensive subspecies identification of 175 nontuberculous mycobacteria species based on 7547 genomic profiles.</title>
        <authorList>
            <person name="Matsumoto Y."/>
            <person name="Kinjo T."/>
            <person name="Motooka D."/>
            <person name="Nabeya D."/>
            <person name="Jung N."/>
            <person name="Uechi K."/>
            <person name="Horii T."/>
            <person name="Iida T."/>
            <person name="Fujita J."/>
            <person name="Nakamura S."/>
        </authorList>
    </citation>
    <scope>NUCLEOTIDE SEQUENCE [LARGE SCALE GENOMIC DNA]</scope>
    <source>
        <strain evidence="1 2">JCM 16018</strain>
    </source>
</reference>